<evidence type="ECO:0008006" key="3">
    <source>
        <dbReference type="Google" id="ProtNLM"/>
    </source>
</evidence>
<evidence type="ECO:0000313" key="1">
    <source>
        <dbReference type="EMBL" id="SJZ70054.1"/>
    </source>
</evidence>
<dbReference type="STRING" id="290054.SAMN02745114_01371"/>
<protein>
    <recommendedName>
        <fullName evidence="3">Glycosyl hydrolases family 38 N-terminal domain-containing protein</fullName>
    </recommendedName>
</protein>
<dbReference type="Proteomes" id="UP000190657">
    <property type="component" value="Unassembled WGS sequence"/>
</dbReference>
<dbReference type="GO" id="GO:0005975">
    <property type="term" value="P:carbohydrate metabolic process"/>
    <property type="evidence" value="ECO:0007669"/>
    <property type="project" value="InterPro"/>
</dbReference>
<dbReference type="EMBL" id="FUWW01000015">
    <property type="protein sequence ID" value="SJZ70054.1"/>
    <property type="molecule type" value="Genomic_DNA"/>
</dbReference>
<proteinExistence type="predicted"/>
<name>A0A1T4MTA2_9FIRM</name>
<keyword evidence="2" id="KW-1185">Reference proteome</keyword>
<gene>
    <name evidence="1" type="ORF">SAMN02745114_01371</name>
</gene>
<sequence>MVFDCRMGENMKKVIVVSKTHLDLGFTDFAENIRKKYLDEFIPNAIKTAESVNTKDKKFVWTTGSWLLCEELKNGTRENAVALTKALKNGDIVAHALPFTLHTELLDRDSLEYGLSLIDTIDKIRGKKTISAKMTDVPGHTKALIPLLAEKGIKLLHIGVNGASAMPKVPECFLWKQGESEIVVIYSGEYGGAYKNEYVDDILYFDHTLDNHGSGGKDAVLASIKKIQMKYPEYEVIAGSLDDYAEKIWKVRDKLPVITSEIGDTWIHGSSADPYKSGALRTLIGLKNKWLTDGSLNRDDAEYKNLAENILCLAEHTCGMDVKIALGEYSNYLKSDFENARHGENYKKIEKSWAEQREYIAKAVSLLSNAHKNEAEDLLKKLHGEELFAMFNEPGNVDEEYKLKNSSVAINSFGGIKHLTINGKEIIRDNHEPCVTYNSYGSEDYDYWFEHYSRNLKKVSDWAIPDFGKPSIDKIKNKYKQGRFNYTLNRLSVNKSDNAIILISDLIIDKYLCNDLGAPKTFRIRYTLTESKINIEVIWQGKSANRLPESIMLHFYPKGENITYTKIGERINPFDIVENGNRNLSAVENVEIDGTKFVNYHSPLVAVGKGKILHFDNKYGKLSDGLTYVLYDNIWGTNFPLWYSDNAYFEFTIC</sequence>
<dbReference type="InterPro" id="IPR011330">
    <property type="entry name" value="Glyco_hydro/deAcase_b/a-brl"/>
</dbReference>
<dbReference type="AlphaFoldDB" id="A0A1T4MTA2"/>
<dbReference type="SUPFAM" id="SSF88713">
    <property type="entry name" value="Glycoside hydrolase/deacetylase"/>
    <property type="match status" value="1"/>
</dbReference>
<organism evidence="1 2">
    <name type="scientific">Eubacterium coprostanoligenes</name>
    <dbReference type="NCBI Taxonomy" id="290054"/>
    <lineage>
        <taxon>Bacteria</taxon>
        <taxon>Bacillati</taxon>
        <taxon>Bacillota</taxon>
        <taxon>Clostridia</taxon>
        <taxon>Eubacteriales</taxon>
        <taxon>Eubacteriaceae</taxon>
        <taxon>Eubacterium</taxon>
    </lineage>
</organism>
<evidence type="ECO:0000313" key="2">
    <source>
        <dbReference type="Proteomes" id="UP000190657"/>
    </source>
</evidence>
<dbReference type="Pfam" id="PF16477">
    <property type="entry name" value="DUF5054"/>
    <property type="match status" value="1"/>
</dbReference>
<dbReference type="InterPro" id="IPR032482">
    <property type="entry name" value="DUF5054"/>
</dbReference>
<reference evidence="1 2" key="1">
    <citation type="submission" date="2017-02" db="EMBL/GenBank/DDBJ databases">
        <authorList>
            <person name="Peterson S.W."/>
        </authorList>
    </citation>
    <scope>NUCLEOTIDE SEQUENCE [LARGE SCALE GENOMIC DNA]</scope>
    <source>
        <strain evidence="1 2">ATCC 51222</strain>
    </source>
</reference>
<accession>A0A1T4MTA2</accession>
<dbReference type="CDD" id="cd10791">
    <property type="entry name" value="GH38N_AMII_like_1"/>
    <property type="match status" value="1"/>
</dbReference>